<evidence type="ECO:0000313" key="5">
    <source>
        <dbReference type="Proteomes" id="UP000192333"/>
    </source>
</evidence>
<dbReference type="InterPro" id="IPR036365">
    <property type="entry name" value="PGBD-like_sf"/>
</dbReference>
<dbReference type="Gene3D" id="1.10.101.10">
    <property type="entry name" value="PGBD-like superfamily/PGBD"/>
    <property type="match status" value="1"/>
</dbReference>
<evidence type="ECO:0000259" key="3">
    <source>
        <dbReference type="Pfam" id="PF13699"/>
    </source>
</evidence>
<dbReference type="InterPro" id="IPR002477">
    <property type="entry name" value="Peptidoglycan-bd-like"/>
</dbReference>
<dbReference type="Gene3D" id="3.40.390.10">
    <property type="entry name" value="Collagenase (Catalytic Domain)"/>
    <property type="match status" value="1"/>
</dbReference>
<organism evidence="4 5">
    <name type="scientific">Aquiflexum balticum DSM 16537</name>
    <dbReference type="NCBI Taxonomy" id="758820"/>
    <lineage>
        <taxon>Bacteria</taxon>
        <taxon>Pseudomonadati</taxon>
        <taxon>Bacteroidota</taxon>
        <taxon>Cytophagia</taxon>
        <taxon>Cytophagales</taxon>
        <taxon>Cyclobacteriaceae</taxon>
        <taxon>Aquiflexum</taxon>
    </lineage>
</organism>
<proteinExistence type="predicted"/>
<dbReference type="GO" id="GO:0008237">
    <property type="term" value="F:metallopeptidase activity"/>
    <property type="evidence" value="ECO:0007669"/>
    <property type="project" value="InterPro"/>
</dbReference>
<dbReference type="Proteomes" id="UP000192333">
    <property type="component" value="Chromosome I"/>
</dbReference>
<name>A0A1W2H024_9BACT</name>
<feature type="domain" description="Peptidoglycan binding-like" evidence="2">
    <location>
        <begin position="293"/>
        <end position="350"/>
    </location>
</feature>
<feature type="compositionally biased region" description="Polar residues" evidence="1">
    <location>
        <begin position="56"/>
        <end position="66"/>
    </location>
</feature>
<dbReference type="AlphaFoldDB" id="A0A1W2H024"/>
<keyword evidence="5" id="KW-1185">Reference proteome</keyword>
<dbReference type="Pfam" id="PF13699">
    <property type="entry name" value="eCIS_core"/>
    <property type="match status" value="1"/>
</dbReference>
<protein>
    <submittedName>
        <fullName evidence="4">Uncharacterized protein conserved in bacteria</fullName>
    </submittedName>
</protein>
<feature type="compositionally biased region" description="Polar residues" evidence="1">
    <location>
        <begin position="152"/>
        <end position="165"/>
    </location>
</feature>
<dbReference type="RefSeq" id="WP_084118832.1">
    <property type="nucleotide sequence ID" value="NZ_LT838813.1"/>
</dbReference>
<sequence>MEGLQKKKKQNAFEKLQKNDLFFRSLAVQAKLNVNQPGDKYEQEADSVADQVIQRLSQSPSKQDSIANPEHANHRNPFFSSDLITRSLKTLNPSTSSNLQIQTKCETCGSEEKKATGEKEIKRKTDNQIVFQVDNNGIGTDSNLMTKRDNTETPPVTPKTTSQLFASKGKGDPLPKSTQSEMERGFGVDFSKVRTHNDSLAVDLSKNLGAQAFTHGSDIYFNSGKFDTYSQKGKRLLAHELTHVVQQWAGPQKAIQRQAIPQAKTLKSPRFKGDPVLEEVLNGKKLLKNGESGDHITRLQQGLIDAGHELKEFGADGKFGGETKKEVIAFQEAHGLETDGVIGPNTMSTLDLYLSMSPGPAPLPPEKGSTLEALKSLLAKGAAMTGDEAIQARDLLFQLNNDKFRIALKEAIANGSFMIVFGKLSLADMLKTSAGITREVVIPVTLLKPATDTVDADFRRANEIYNPHNLEIEKGNRMDIEEKDTKKIIGEDLILDEFTGADATKEELELIKHNRVKGRITGYWVPDMTSSRGEALDSSLGNMPNDRISVVINASSRAQDTFPHEVGHVLGLDHSLDPDNLMAGGDIRNIAGAGIDKLTAGQIATIRASLFIEIGKKGLSK</sequence>
<feature type="region of interest" description="Disordered" evidence="1">
    <location>
        <begin position="56"/>
        <end position="77"/>
    </location>
</feature>
<evidence type="ECO:0000256" key="1">
    <source>
        <dbReference type="SAM" id="MobiDB-lite"/>
    </source>
</evidence>
<dbReference type="EMBL" id="LT838813">
    <property type="protein sequence ID" value="SMD41982.1"/>
    <property type="molecule type" value="Genomic_DNA"/>
</dbReference>
<feature type="domain" description="eCIS core" evidence="3">
    <location>
        <begin position="173"/>
        <end position="249"/>
    </location>
</feature>
<gene>
    <name evidence="4" type="ORF">SAMN00777080_0518</name>
</gene>
<dbReference type="SUPFAM" id="SSF47090">
    <property type="entry name" value="PGBD-like"/>
    <property type="match status" value="1"/>
</dbReference>
<dbReference type="Pfam" id="PF01471">
    <property type="entry name" value="PG_binding_1"/>
    <property type="match status" value="1"/>
</dbReference>
<feature type="region of interest" description="Disordered" evidence="1">
    <location>
        <begin position="126"/>
        <end position="181"/>
    </location>
</feature>
<dbReference type="STRING" id="758820.SAMN00777080_0518"/>
<dbReference type="SUPFAM" id="SSF55486">
    <property type="entry name" value="Metalloproteases ('zincins'), catalytic domain"/>
    <property type="match status" value="1"/>
</dbReference>
<feature type="compositionally biased region" description="Polar residues" evidence="1">
    <location>
        <begin position="127"/>
        <end position="145"/>
    </location>
</feature>
<dbReference type="InterPro" id="IPR025295">
    <property type="entry name" value="eCIS_core_dom"/>
</dbReference>
<dbReference type="InterPro" id="IPR036366">
    <property type="entry name" value="PGBDSf"/>
</dbReference>
<accession>A0A1W2H024</accession>
<dbReference type="InterPro" id="IPR024079">
    <property type="entry name" value="MetalloPept_cat_dom_sf"/>
</dbReference>
<evidence type="ECO:0000313" key="4">
    <source>
        <dbReference type="EMBL" id="SMD41982.1"/>
    </source>
</evidence>
<reference evidence="5" key="1">
    <citation type="submission" date="2017-04" db="EMBL/GenBank/DDBJ databases">
        <authorList>
            <person name="Varghese N."/>
            <person name="Submissions S."/>
        </authorList>
    </citation>
    <scope>NUCLEOTIDE SEQUENCE [LARGE SCALE GENOMIC DNA]</scope>
    <source>
        <strain evidence="5">DSM 16537</strain>
    </source>
</reference>
<evidence type="ECO:0000259" key="2">
    <source>
        <dbReference type="Pfam" id="PF01471"/>
    </source>
</evidence>